<accession>A0ABX4BWM3</accession>
<reference evidence="1 2" key="1">
    <citation type="submission" date="2016-11" db="EMBL/GenBank/DDBJ databases">
        <title>Whole genomes of Flavobacteriaceae.</title>
        <authorList>
            <person name="Stine C."/>
            <person name="Li C."/>
            <person name="Tadesse D."/>
        </authorList>
    </citation>
    <scope>NUCLEOTIDE SEQUENCE [LARGE SCALE GENOMIC DNA]</scope>
    <source>
        <strain evidence="1 2">DSM 15937</strain>
    </source>
</reference>
<proteinExistence type="predicted"/>
<protein>
    <recommendedName>
        <fullName evidence="3">PsbP C-terminal domain-containing protein</fullName>
    </recommendedName>
</protein>
<sequence length="156" mass="18040">MLTGRKHLIFVDIPKNWIQAQNDQIPFLIKPDETNVSDMTYMYVYGLDYDSAPDLNLWIEGNNSGLKNNIPDVKIEQLDFKFQNIKADNFLTGNYRLVCYIYPDSRTEALLVIESKTSIFTAVLSTKDKIEFDKYVNSFKELVNSLKIQSAQVKLE</sequence>
<evidence type="ECO:0000313" key="1">
    <source>
        <dbReference type="EMBL" id="OXA82434.1"/>
    </source>
</evidence>
<name>A0ABX4BWM3_FLAFR</name>
<dbReference type="EMBL" id="MUGV01000001">
    <property type="protein sequence ID" value="OXA82434.1"/>
    <property type="molecule type" value="Genomic_DNA"/>
</dbReference>
<evidence type="ECO:0000313" key="2">
    <source>
        <dbReference type="Proteomes" id="UP000198382"/>
    </source>
</evidence>
<comment type="caution">
    <text evidence="1">The sequence shown here is derived from an EMBL/GenBank/DDBJ whole genome shotgun (WGS) entry which is preliminary data.</text>
</comment>
<gene>
    <name evidence="1" type="ORF">B0A65_00080</name>
</gene>
<keyword evidence="2" id="KW-1185">Reference proteome</keyword>
<organism evidence="1 2">
    <name type="scientific">Flavobacterium frigidimaris</name>
    <dbReference type="NCBI Taxonomy" id="262320"/>
    <lineage>
        <taxon>Bacteria</taxon>
        <taxon>Pseudomonadati</taxon>
        <taxon>Bacteroidota</taxon>
        <taxon>Flavobacteriia</taxon>
        <taxon>Flavobacteriales</taxon>
        <taxon>Flavobacteriaceae</taxon>
        <taxon>Flavobacterium</taxon>
    </lineage>
</organism>
<dbReference type="Proteomes" id="UP000198382">
    <property type="component" value="Unassembled WGS sequence"/>
</dbReference>
<evidence type="ECO:0008006" key="3">
    <source>
        <dbReference type="Google" id="ProtNLM"/>
    </source>
</evidence>